<evidence type="ECO:0000313" key="7">
    <source>
        <dbReference type="EMBL" id="VDP01671.1"/>
    </source>
</evidence>
<dbReference type="InterPro" id="IPR000719">
    <property type="entry name" value="Prot_kinase_dom"/>
</dbReference>
<evidence type="ECO:0000313" key="8">
    <source>
        <dbReference type="Proteomes" id="UP000270296"/>
    </source>
</evidence>
<comment type="subcellular location">
    <subcellularLocation>
        <location evidence="1">Chromosome</location>
        <location evidence="1">Centromere</location>
        <location evidence="1">Kinetochore</location>
    </subcellularLocation>
</comment>
<dbReference type="AlphaFoldDB" id="A0A183IIY5"/>
<dbReference type="GO" id="GO:0032991">
    <property type="term" value="C:protein-containing complex"/>
    <property type="evidence" value="ECO:0007669"/>
    <property type="project" value="UniProtKB-ARBA"/>
</dbReference>
<dbReference type="GO" id="GO:0051754">
    <property type="term" value="P:meiotic sister chromatid cohesion, centromeric"/>
    <property type="evidence" value="ECO:0007669"/>
    <property type="project" value="TreeGrafter"/>
</dbReference>
<dbReference type="GO" id="GO:0004672">
    <property type="term" value="F:protein kinase activity"/>
    <property type="evidence" value="ECO:0007669"/>
    <property type="project" value="InterPro"/>
</dbReference>
<dbReference type="Pfam" id="PF08311">
    <property type="entry name" value="Mad3_BUB1_I"/>
    <property type="match status" value="1"/>
</dbReference>
<keyword evidence="8" id="KW-1185">Reference proteome</keyword>
<keyword evidence="3" id="KW-0995">Kinetochore</keyword>
<dbReference type="PROSITE" id="PS51489">
    <property type="entry name" value="BUB1_N"/>
    <property type="match status" value="1"/>
</dbReference>
<dbReference type="SMART" id="SM00220">
    <property type="entry name" value="S_TKc"/>
    <property type="match status" value="1"/>
</dbReference>
<evidence type="ECO:0000313" key="9">
    <source>
        <dbReference type="WBParaSite" id="SBAD_0000374501-mRNA-1"/>
    </source>
</evidence>
<organism evidence="9">
    <name type="scientific">Soboliphyme baturini</name>
    <dbReference type="NCBI Taxonomy" id="241478"/>
    <lineage>
        <taxon>Eukaryota</taxon>
        <taxon>Metazoa</taxon>
        <taxon>Ecdysozoa</taxon>
        <taxon>Nematoda</taxon>
        <taxon>Enoplea</taxon>
        <taxon>Dorylaimia</taxon>
        <taxon>Dioctophymatida</taxon>
        <taxon>Dioctophymatoidea</taxon>
        <taxon>Soboliphymatidae</taxon>
        <taxon>Soboliphyme</taxon>
    </lineage>
</organism>
<dbReference type="OrthoDB" id="248495at2759"/>
<accession>A0A183IIY5</accession>
<evidence type="ECO:0000256" key="1">
    <source>
        <dbReference type="ARBA" id="ARBA00004629"/>
    </source>
</evidence>
<reference evidence="9" key="1">
    <citation type="submission" date="2016-06" db="UniProtKB">
        <authorList>
            <consortium name="WormBaseParasite"/>
        </authorList>
    </citation>
    <scope>IDENTIFICATION</scope>
</reference>
<dbReference type="WBParaSite" id="SBAD_0000374501-mRNA-1">
    <property type="protein sequence ID" value="SBAD_0000374501-mRNA-1"/>
    <property type="gene ID" value="SBAD_0000374501"/>
</dbReference>
<dbReference type="Gene3D" id="1.10.510.10">
    <property type="entry name" value="Transferase(Phosphotransferase) domain 1"/>
    <property type="match status" value="1"/>
</dbReference>
<feature type="domain" description="Protein kinase" evidence="5">
    <location>
        <begin position="535"/>
        <end position="836"/>
    </location>
</feature>
<dbReference type="EMBL" id="UZAM01007828">
    <property type="protein sequence ID" value="VDP01671.1"/>
    <property type="molecule type" value="Genomic_DNA"/>
</dbReference>
<evidence type="ECO:0000256" key="4">
    <source>
        <dbReference type="ARBA" id="ARBA00023328"/>
    </source>
</evidence>
<dbReference type="SMART" id="SM00777">
    <property type="entry name" value="Mad3_BUB1_I"/>
    <property type="match status" value="1"/>
</dbReference>
<sequence>MSEFDSDQRTETSERQLYNELSKARKNNGDTLAVWIRLIHWTEEHQSTAPPGHMRFILERCIEDVRRRKEYFQDERFLEVFQKYTSFTKHLGPAEIYERLAGQHIFTDLSKFYIAWALELEARRDNFEAMRVFRLGYEAHAQPSEHLERAYADFMARNSVDDEERTCHILTTLHPQPQEMYAKRHNLEKFPERFAHRHSLTDDVFKKQWFVDLVPQHGNGFDEAPSRAASSATNSFTAVNVQKALAAYGDTLQFSTWSTCDESSIVPRNISEPSTANEMLSTASAAVHQKSGSAAADSKSTTAFKVFDEFSDSKGDELTSNCVPETSDAIARYQHDESQKSEKPLINTESASTAVEADFVKTAVVTHKKQLMSTMNSHRVAATIARLDSEVVVTSSQDAVAAFSTSDLEPLPTVRMKTPVTLLDASPCASGTDMAPLRMKFDEDDAGVEEQLRKSPLFLESLNSVKDEMRDLDLTTSGDLEHINSAINPWDPELVLKLYGEVRELQRDNDHLFESSSLLPCMQINRCVTLCGKTYICEKLLAEGRLENIYMSTVRGTYEKVVLKVKRSPCPWEHYISETILHRIKTKNLSLVENGFAWIKEAYVFSDGFVLALEFFKHHTLTNLVNRYRNAGQSMKEPMVAFLTLEMMKLLNALRSVDIIHAGIKPDSFVLVHPHSTFLQQKDAEYVDFMSLPVSCLRLMDFSRSIDMSLLPTGSTFAGRTHTSSFVCCEMLDGRPWTYQIDYFGLLCTICFLIEKKYMTTFKYEKRWKCTTSIPKTWNLTIWHRLFDSLLNIQSCDELPDLNIFIEELSKYLSKLITYEYSTWESELLKMYEILR</sequence>
<dbReference type="InterPro" id="IPR013212">
    <property type="entry name" value="Mad3/Bub1_I"/>
</dbReference>
<dbReference type="Gene3D" id="1.25.40.430">
    <property type="match status" value="1"/>
</dbReference>
<reference evidence="7 8" key="2">
    <citation type="submission" date="2018-11" db="EMBL/GenBank/DDBJ databases">
        <authorList>
            <consortium name="Pathogen Informatics"/>
        </authorList>
    </citation>
    <scope>NUCLEOTIDE SEQUENCE [LARGE SCALE GENOMIC DNA]</scope>
</reference>
<evidence type="ECO:0000256" key="2">
    <source>
        <dbReference type="ARBA" id="ARBA00022454"/>
    </source>
</evidence>
<dbReference type="SUPFAM" id="SSF56112">
    <property type="entry name" value="Protein kinase-like (PK-like)"/>
    <property type="match status" value="1"/>
</dbReference>
<keyword evidence="2" id="KW-0158">Chromosome</keyword>
<dbReference type="GO" id="GO:0005634">
    <property type="term" value="C:nucleus"/>
    <property type="evidence" value="ECO:0007669"/>
    <property type="project" value="TreeGrafter"/>
</dbReference>
<protein>
    <submittedName>
        <fullName evidence="9">Mitotic checkpoint serine/threonine-protein kinase BUB1</fullName>
    </submittedName>
</protein>
<dbReference type="InterPro" id="IPR015661">
    <property type="entry name" value="Bub1/Mad3"/>
</dbReference>
<evidence type="ECO:0000256" key="3">
    <source>
        <dbReference type="ARBA" id="ARBA00022838"/>
    </source>
</evidence>
<dbReference type="PROSITE" id="PS50011">
    <property type="entry name" value="PROTEIN_KINASE_DOM"/>
    <property type="match status" value="1"/>
</dbReference>
<feature type="domain" description="BUB1 N-terminal" evidence="6">
    <location>
        <begin position="4"/>
        <end position="183"/>
    </location>
</feature>
<proteinExistence type="predicted"/>
<dbReference type="PANTHER" id="PTHR14030:SF4">
    <property type="entry name" value="BUB1 KINASE, ISOFORM A-RELATED"/>
    <property type="match status" value="1"/>
</dbReference>
<dbReference type="GO" id="GO:0000776">
    <property type="term" value="C:kinetochore"/>
    <property type="evidence" value="ECO:0007669"/>
    <property type="project" value="UniProtKB-KW"/>
</dbReference>
<dbReference type="InterPro" id="IPR011009">
    <property type="entry name" value="Kinase-like_dom_sf"/>
</dbReference>
<dbReference type="Proteomes" id="UP000270296">
    <property type="component" value="Unassembled WGS sequence"/>
</dbReference>
<evidence type="ECO:0000259" key="6">
    <source>
        <dbReference type="PROSITE" id="PS51489"/>
    </source>
</evidence>
<keyword evidence="4" id="KW-0137">Centromere</keyword>
<name>A0A183IIY5_9BILA</name>
<dbReference type="PANTHER" id="PTHR14030">
    <property type="entry name" value="MITOTIC CHECKPOINT SERINE/THREONINE-PROTEIN KINASE BUB1"/>
    <property type="match status" value="1"/>
</dbReference>
<evidence type="ECO:0000259" key="5">
    <source>
        <dbReference type="PROSITE" id="PS50011"/>
    </source>
</evidence>
<dbReference type="GO" id="GO:0007094">
    <property type="term" value="P:mitotic spindle assembly checkpoint signaling"/>
    <property type="evidence" value="ECO:0007669"/>
    <property type="project" value="InterPro"/>
</dbReference>
<gene>
    <name evidence="7" type="ORF">SBAD_LOCUS3581</name>
</gene>
<dbReference type="GO" id="GO:0005524">
    <property type="term" value="F:ATP binding"/>
    <property type="evidence" value="ECO:0007669"/>
    <property type="project" value="InterPro"/>
</dbReference>